<dbReference type="Gene3D" id="3.40.309.10">
    <property type="entry name" value="Aldehyde Dehydrogenase, Chain A, domain 2"/>
    <property type="match status" value="1"/>
</dbReference>
<keyword evidence="5" id="KW-1185">Reference proteome</keyword>
<feature type="domain" description="Aldehyde dehydrogenase" evidence="3">
    <location>
        <begin position="11"/>
        <end position="425"/>
    </location>
</feature>
<dbReference type="SUPFAM" id="SSF53720">
    <property type="entry name" value="ALDH-like"/>
    <property type="match status" value="1"/>
</dbReference>
<comment type="similarity">
    <text evidence="1">Belongs to the aldehyde dehydrogenase family.</text>
</comment>
<dbReference type="InterPro" id="IPR016163">
    <property type="entry name" value="Ald_DH_C"/>
</dbReference>
<name>A0ABT1CLB1_9PROT</name>
<accession>A0ABT1CLB1</accession>
<dbReference type="EMBL" id="JAMXQU010000012">
    <property type="protein sequence ID" value="MCO6160993.1"/>
    <property type="molecule type" value="Genomic_DNA"/>
</dbReference>
<evidence type="ECO:0000313" key="5">
    <source>
        <dbReference type="Proteomes" id="UP001523401"/>
    </source>
</evidence>
<evidence type="ECO:0000259" key="3">
    <source>
        <dbReference type="Pfam" id="PF00171"/>
    </source>
</evidence>
<sequence length="449" mass="48309">MEPAHGEINAVSSSETANTPDFQKLRESMQATQRLWEAVPLKSRLRVIRRFRKCLWRDIATLTSLIPDQRPLDIVSAEILPLHAAAGFLLREAPSLLRDVPLSVFGRPFWLRGVSSLIRRRAIGTILILAPGNYPLMLAGVQVLQAIAAGNTVVLKPAPGRTAITARFLALLERADLPRGVVHLLPEECGPQASEAGFDLIILTGSAQTGRAVAQAAARTLTPTIMELSGADPVFVLPSASIDLVARALHFGLTLKSGETCIAPRRVFIDEARRDALEKALAALFAQDRQTSQTPPNQALAALSTAISENGGALRHVGDATIFTLNAAQASLVDVDCFAPWLALISVASMAQAAEIDRNARHALGASVFGAEKEAKALAEQLSANTICINDLIVPSADPRLPFGGRRTSGYGMTRGREGLLAMTRPVGISIRKRMAWHLLPATRRFHAR</sequence>
<organism evidence="4 5">
    <name type="scientific">Asaia lannensis NBRC 102526</name>
    <dbReference type="NCBI Taxonomy" id="1307926"/>
    <lineage>
        <taxon>Bacteria</taxon>
        <taxon>Pseudomonadati</taxon>
        <taxon>Pseudomonadota</taxon>
        <taxon>Alphaproteobacteria</taxon>
        <taxon>Acetobacterales</taxon>
        <taxon>Acetobacteraceae</taxon>
        <taxon>Asaia</taxon>
    </lineage>
</organism>
<dbReference type="Proteomes" id="UP001523401">
    <property type="component" value="Unassembled WGS sequence"/>
</dbReference>
<dbReference type="PANTHER" id="PTHR42804">
    <property type="entry name" value="ALDEHYDE DEHYDROGENASE"/>
    <property type="match status" value="1"/>
</dbReference>
<dbReference type="InterPro" id="IPR016162">
    <property type="entry name" value="Ald_DH_N"/>
</dbReference>
<comment type="caution">
    <text evidence="4">The sequence shown here is derived from an EMBL/GenBank/DDBJ whole genome shotgun (WGS) entry which is preliminary data.</text>
</comment>
<gene>
    <name evidence="4" type="ORF">NF685_13210</name>
</gene>
<dbReference type="PANTHER" id="PTHR42804:SF1">
    <property type="entry name" value="ALDEHYDE DEHYDROGENASE-RELATED"/>
    <property type="match status" value="1"/>
</dbReference>
<keyword evidence="2" id="KW-0560">Oxidoreductase</keyword>
<protein>
    <submittedName>
        <fullName evidence="4">Aldehyde dehydrogenase family protein</fullName>
    </submittedName>
</protein>
<reference evidence="4 5" key="1">
    <citation type="submission" date="2022-06" db="EMBL/GenBank/DDBJ databases">
        <title>Whole-genome of Asaia lannensis strain LMG 27011T.</title>
        <authorList>
            <person name="Sombolestani A."/>
        </authorList>
    </citation>
    <scope>NUCLEOTIDE SEQUENCE [LARGE SCALE GENOMIC DNA]</scope>
    <source>
        <strain evidence="4 5">NBRC 102526</strain>
    </source>
</reference>
<dbReference type="Gene3D" id="3.40.605.10">
    <property type="entry name" value="Aldehyde Dehydrogenase, Chain A, domain 1"/>
    <property type="match status" value="1"/>
</dbReference>
<dbReference type="InterPro" id="IPR015590">
    <property type="entry name" value="Aldehyde_DH_dom"/>
</dbReference>
<evidence type="ECO:0000256" key="2">
    <source>
        <dbReference type="ARBA" id="ARBA00023002"/>
    </source>
</evidence>
<proteinExistence type="inferred from homology"/>
<dbReference type="Pfam" id="PF00171">
    <property type="entry name" value="Aldedh"/>
    <property type="match status" value="1"/>
</dbReference>
<evidence type="ECO:0000256" key="1">
    <source>
        <dbReference type="ARBA" id="ARBA00009986"/>
    </source>
</evidence>
<evidence type="ECO:0000313" key="4">
    <source>
        <dbReference type="EMBL" id="MCO6160993.1"/>
    </source>
</evidence>
<dbReference type="InterPro" id="IPR016161">
    <property type="entry name" value="Ald_DH/histidinol_DH"/>
</dbReference>